<accession>A0ABW4TBV0</accession>
<name>A0ABW4TBV0_9ACTN</name>
<dbReference type="Proteomes" id="UP001597368">
    <property type="component" value="Unassembled WGS sequence"/>
</dbReference>
<evidence type="ECO:0000313" key="2">
    <source>
        <dbReference type="EMBL" id="MFD1938818.1"/>
    </source>
</evidence>
<keyword evidence="3" id="KW-1185">Reference proteome</keyword>
<dbReference type="RefSeq" id="WP_379580910.1">
    <property type="nucleotide sequence ID" value="NZ_JBHUFV010000075.1"/>
</dbReference>
<feature type="chain" id="PRO_5045654890" description="Secreted protein" evidence="1">
    <location>
        <begin position="19"/>
        <end position="188"/>
    </location>
</feature>
<keyword evidence="1" id="KW-0732">Signal</keyword>
<comment type="caution">
    <text evidence="2">The sequence shown here is derived from an EMBL/GenBank/DDBJ whole genome shotgun (WGS) entry which is preliminary data.</text>
</comment>
<evidence type="ECO:0000313" key="3">
    <source>
        <dbReference type="Proteomes" id="UP001597368"/>
    </source>
</evidence>
<reference evidence="3" key="1">
    <citation type="journal article" date="2019" name="Int. J. Syst. Evol. Microbiol.">
        <title>The Global Catalogue of Microorganisms (GCM) 10K type strain sequencing project: providing services to taxonomists for standard genome sequencing and annotation.</title>
        <authorList>
            <consortium name="The Broad Institute Genomics Platform"/>
            <consortium name="The Broad Institute Genome Sequencing Center for Infectious Disease"/>
            <person name="Wu L."/>
            <person name="Ma J."/>
        </authorList>
    </citation>
    <scope>NUCLEOTIDE SEQUENCE [LARGE SCALE GENOMIC DNA]</scope>
    <source>
        <strain evidence="3">ICMP 6774ER</strain>
    </source>
</reference>
<evidence type="ECO:0000256" key="1">
    <source>
        <dbReference type="SAM" id="SignalP"/>
    </source>
</evidence>
<gene>
    <name evidence="2" type="ORF">ACFSKW_45900</name>
</gene>
<proteinExistence type="predicted"/>
<feature type="signal peptide" evidence="1">
    <location>
        <begin position="1"/>
        <end position="18"/>
    </location>
</feature>
<organism evidence="2 3">
    <name type="scientific">Nonomuraea mangrovi</name>
    <dbReference type="NCBI Taxonomy" id="2316207"/>
    <lineage>
        <taxon>Bacteria</taxon>
        <taxon>Bacillati</taxon>
        <taxon>Actinomycetota</taxon>
        <taxon>Actinomycetes</taxon>
        <taxon>Streptosporangiales</taxon>
        <taxon>Streptosporangiaceae</taxon>
        <taxon>Nonomuraea</taxon>
    </lineage>
</organism>
<protein>
    <recommendedName>
        <fullName evidence="4">Secreted protein</fullName>
    </recommendedName>
</protein>
<evidence type="ECO:0008006" key="4">
    <source>
        <dbReference type="Google" id="ProtNLM"/>
    </source>
</evidence>
<dbReference type="EMBL" id="JBHUFV010000075">
    <property type="protein sequence ID" value="MFD1938818.1"/>
    <property type="molecule type" value="Genomic_DNA"/>
</dbReference>
<sequence>MSGLNAAAALVVASAALAFPAAPASARTCDFEIRDQQIRIRYDLLGGRAVLGCPVGDAQETFEPPGRRQSFDYGQIAFSHVNGQMRVLSVSFVRHQRKIRFMFGRAFEGGRFSMRIWGNGVARIPRTFTTSAAKPVETYDLVDPYSARTYRFDVRADVCGTRPGCSTGTYGQPWAWAEWKYQVKIDNG</sequence>